<feature type="binding site" evidence="8">
    <location>
        <begin position="7"/>
        <end position="15"/>
    </location>
    <ligand>
        <name>ATP</name>
        <dbReference type="ChEBI" id="CHEBI:30616"/>
    </ligand>
</feature>
<evidence type="ECO:0000256" key="6">
    <source>
        <dbReference type="ARBA" id="ARBA00047615"/>
    </source>
</evidence>
<dbReference type="Proteomes" id="UP001597196">
    <property type="component" value="Unassembled WGS sequence"/>
</dbReference>
<dbReference type="CDD" id="cd02020">
    <property type="entry name" value="CMPK"/>
    <property type="match status" value="1"/>
</dbReference>
<evidence type="ECO:0000313" key="11">
    <source>
        <dbReference type="Proteomes" id="UP001597196"/>
    </source>
</evidence>
<keyword evidence="2 8" id="KW-0808">Transferase</keyword>
<dbReference type="HAMAP" id="MF_00238">
    <property type="entry name" value="Cytidyl_kinase_type1"/>
    <property type="match status" value="1"/>
</dbReference>
<name>A0ABW4CE66_9LACO</name>
<keyword evidence="3 8" id="KW-0547">Nucleotide-binding</keyword>
<evidence type="ECO:0000256" key="4">
    <source>
        <dbReference type="ARBA" id="ARBA00022777"/>
    </source>
</evidence>
<keyword evidence="11" id="KW-1185">Reference proteome</keyword>
<dbReference type="GO" id="GO:0016301">
    <property type="term" value="F:kinase activity"/>
    <property type="evidence" value="ECO:0007669"/>
    <property type="project" value="UniProtKB-KW"/>
</dbReference>
<keyword evidence="5 8" id="KW-0067">ATP-binding</keyword>
<dbReference type="Pfam" id="PF02224">
    <property type="entry name" value="Cytidylate_kin"/>
    <property type="match status" value="1"/>
</dbReference>
<dbReference type="SUPFAM" id="SSF52540">
    <property type="entry name" value="P-loop containing nucleoside triphosphate hydrolases"/>
    <property type="match status" value="1"/>
</dbReference>
<evidence type="ECO:0000259" key="9">
    <source>
        <dbReference type="Pfam" id="PF02224"/>
    </source>
</evidence>
<dbReference type="Gene3D" id="3.40.50.300">
    <property type="entry name" value="P-loop containing nucleotide triphosphate hydrolases"/>
    <property type="match status" value="1"/>
</dbReference>
<dbReference type="PANTHER" id="PTHR21299">
    <property type="entry name" value="CYTIDYLATE KINASE/PANTOATE-BETA-ALANINE LIGASE"/>
    <property type="match status" value="1"/>
</dbReference>
<dbReference type="InterPro" id="IPR027417">
    <property type="entry name" value="P-loop_NTPase"/>
</dbReference>
<comment type="catalytic activity">
    <reaction evidence="6 8">
        <text>dCMP + ATP = dCDP + ADP</text>
        <dbReference type="Rhea" id="RHEA:25094"/>
        <dbReference type="ChEBI" id="CHEBI:30616"/>
        <dbReference type="ChEBI" id="CHEBI:57566"/>
        <dbReference type="ChEBI" id="CHEBI:58593"/>
        <dbReference type="ChEBI" id="CHEBI:456216"/>
        <dbReference type="EC" id="2.7.4.25"/>
    </reaction>
</comment>
<keyword evidence="4 8" id="KW-0418">Kinase</keyword>
<proteinExistence type="inferred from homology"/>
<dbReference type="PANTHER" id="PTHR21299:SF2">
    <property type="entry name" value="CYTIDYLATE KINASE"/>
    <property type="match status" value="1"/>
</dbReference>
<dbReference type="InterPro" id="IPR011994">
    <property type="entry name" value="Cytidylate_kinase_dom"/>
</dbReference>
<dbReference type="EC" id="2.7.4.25" evidence="8"/>
<protein>
    <recommendedName>
        <fullName evidence="8">Cytidylate kinase</fullName>
        <shortName evidence="8">CK</shortName>
        <ecNumber evidence="8">2.7.4.25</ecNumber>
    </recommendedName>
    <alternativeName>
        <fullName evidence="8">Cytidine monophosphate kinase</fullName>
        <shortName evidence="8">CMP kinase</shortName>
    </alternativeName>
</protein>
<reference evidence="11" key="1">
    <citation type="journal article" date="2019" name="Int. J. Syst. Evol. Microbiol.">
        <title>The Global Catalogue of Microorganisms (GCM) 10K type strain sequencing project: providing services to taxonomists for standard genome sequencing and annotation.</title>
        <authorList>
            <consortium name="The Broad Institute Genomics Platform"/>
            <consortium name="The Broad Institute Genome Sequencing Center for Infectious Disease"/>
            <person name="Wu L."/>
            <person name="Ma J."/>
        </authorList>
    </citation>
    <scope>NUCLEOTIDE SEQUENCE [LARGE SCALE GENOMIC DNA]</scope>
    <source>
        <strain evidence="11">CCM 8980</strain>
    </source>
</reference>
<gene>
    <name evidence="8 10" type="primary">cmk</name>
    <name evidence="10" type="ORF">ACFQ4P_01120</name>
</gene>
<comment type="catalytic activity">
    <reaction evidence="7 8">
        <text>CMP + ATP = CDP + ADP</text>
        <dbReference type="Rhea" id="RHEA:11600"/>
        <dbReference type="ChEBI" id="CHEBI:30616"/>
        <dbReference type="ChEBI" id="CHEBI:58069"/>
        <dbReference type="ChEBI" id="CHEBI:60377"/>
        <dbReference type="ChEBI" id="CHEBI:456216"/>
        <dbReference type="EC" id="2.7.4.25"/>
    </reaction>
</comment>
<evidence type="ECO:0000256" key="7">
    <source>
        <dbReference type="ARBA" id="ARBA00048478"/>
    </source>
</evidence>
<sequence>MQIAIDGPAGSGKSTIAKLVATKLGFIYCDTGAMYRTATVMALRKNLPLDDEAAIMDQLKDLTITFKPSAEGQLVFMDGEDVTLAIREPDATNNVSQVSALPQVRENMVARQREIAANNDIVMDGRDIGTTVLPNAEVKVFMVASVATRAQRRHKENVEKGIMTSVADLEKEIAERDRKDSSRAVSPLRKAADAVEIDSSNMTIDEEVAEILTLVKTRRGANETGR</sequence>
<keyword evidence="8" id="KW-0963">Cytoplasm</keyword>
<evidence type="ECO:0000256" key="8">
    <source>
        <dbReference type="HAMAP-Rule" id="MF_00238"/>
    </source>
</evidence>
<dbReference type="RefSeq" id="WP_203625906.1">
    <property type="nucleotide sequence ID" value="NZ_BOLQ01000001.1"/>
</dbReference>
<evidence type="ECO:0000256" key="5">
    <source>
        <dbReference type="ARBA" id="ARBA00022840"/>
    </source>
</evidence>
<dbReference type="EMBL" id="JBHTOC010000001">
    <property type="protein sequence ID" value="MFD1428848.1"/>
    <property type="molecule type" value="Genomic_DNA"/>
</dbReference>
<evidence type="ECO:0000256" key="2">
    <source>
        <dbReference type="ARBA" id="ARBA00022679"/>
    </source>
</evidence>
<dbReference type="NCBIfam" id="TIGR00017">
    <property type="entry name" value="cmk"/>
    <property type="match status" value="1"/>
</dbReference>
<organism evidence="10 11">
    <name type="scientific">Lacticaseibacillus mingshuiensis</name>
    <dbReference type="NCBI Taxonomy" id="2799574"/>
    <lineage>
        <taxon>Bacteria</taxon>
        <taxon>Bacillati</taxon>
        <taxon>Bacillota</taxon>
        <taxon>Bacilli</taxon>
        <taxon>Lactobacillales</taxon>
        <taxon>Lactobacillaceae</taxon>
        <taxon>Lacticaseibacillus</taxon>
    </lineage>
</organism>
<evidence type="ECO:0000256" key="1">
    <source>
        <dbReference type="ARBA" id="ARBA00009427"/>
    </source>
</evidence>
<comment type="caution">
    <text evidence="10">The sequence shown here is derived from an EMBL/GenBank/DDBJ whole genome shotgun (WGS) entry which is preliminary data.</text>
</comment>
<comment type="similarity">
    <text evidence="1 8">Belongs to the cytidylate kinase family. Type 1 subfamily.</text>
</comment>
<evidence type="ECO:0000256" key="3">
    <source>
        <dbReference type="ARBA" id="ARBA00022741"/>
    </source>
</evidence>
<evidence type="ECO:0000313" key="10">
    <source>
        <dbReference type="EMBL" id="MFD1428848.1"/>
    </source>
</evidence>
<feature type="domain" description="Cytidylate kinase" evidence="9">
    <location>
        <begin position="3"/>
        <end position="216"/>
    </location>
</feature>
<comment type="subcellular location">
    <subcellularLocation>
        <location evidence="8">Cytoplasm</location>
    </subcellularLocation>
</comment>
<dbReference type="InterPro" id="IPR003136">
    <property type="entry name" value="Cytidylate_kin"/>
</dbReference>
<accession>A0ABW4CE66</accession>